<dbReference type="Gene3D" id="3.40.50.2000">
    <property type="entry name" value="Glycogen Phosphorylase B"/>
    <property type="match status" value="1"/>
</dbReference>
<dbReference type="EMBL" id="BMJN01000001">
    <property type="protein sequence ID" value="GGE22973.1"/>
    <property type="molecule type" value="Genomic_DNA"/>
</dbReference>
<keyword evidence="1 3" id="KW-0808">Transferase</keyword>
<name>A0A917A2B3_9STRE</name>
<comment type="caution">
    <text evidence="3">The sequence shown here is derived from an EMBL/GenBank/DDBJ whole genome shotgun (WGS) entry which is preliminary data.</text>
</comment>
<accession>A0A917A2B3</accession>
<keyword evidence="4" id="KW-1185">Reference proteome</keyword>
<dbReference type="Proteomes" id="UP000660801">
    <property type="component" value="Unassembled WGS sequence"/>
</dbReference>
<protein>
    <submittedName>
        <fullName evidence="3">Glycosyl transferase</fullName>
    </submittedName>
</protein>
<dbReference type="SUPFAM" id="SSF53756">
    <property type="entry name" value="UDP-Glycosyltransferase/glycogen phosphorylase"/>
    <property type="match status" value="1"/>
</dbReference>
<reference evidence="3" key="1">
    <citation type="journal article" date="2014" name="Int. J. Syst. Evol. Microbiol.">
        <title>Complete genome sequence of Corynebacterium casei LMG S-19264T (=DSM 44701T), isolated from a smear-ripened cheese.</title>
        <authorList>
            <consortium name="US DOE Joint Genome Institute (JGI-PGF)"/>
            <person name="Walter F."/>
            <person name="Albersmeier A."/>
            <person name="Kalinowski J."/>
            <person name="Ruckert C."/>
        </authorList>
    </citation>
    <scope>NUCLEOTIDE SEQUENCE</scope>
    <source>
        <strain evidence="3">CGMCC 1.15533</strain>
    </source>
</reference>
<dbReference type="InterPro" id="IPR001296">
    <property type="entry name" value="Glyco_trans_1"/>
</dbReference>
<dbReference type="RefSeq" id="WP_068990441.1">
    <property type="nucleotide sequence ID" value="NZ_BMJN01000001.1"/>
</dbReference>
<dbReference type="Pfam" id="PF00534">
    <property type="entry name" value="Glycos_transf_1"/>
    <property type="match status" value="1"/>
</dbReference>
<organism evidence="3 4">
    <name type="scientific">Streptococcus himalayensis</name>
    <dbReference type="NCBI Taxonomy" id="1888195"/>
    <lineage>
        <taxon>Bacteria</taxon>
        <taxon>Bacillati</taxon>
        <taxon>Bacillota</taxon>
        <taxon>Bacilli</taxon>
        <taxon>Lactobacillales</taxon>
        <taxon>Streptococcaceae</taxon>
        <taxon>Streptococcus</taxon>
    </lineage>
</organism>
<evidence type="ECO:0000313" key="3">
    <source>
        <dbReference type="EMBL" id="GGE22973.1"/>
    </source>
</evidence>
<reference evidence="3" key="2">
    <citation type="submission" date="2020-09" db="EMBL/GenBank/DDBJ databases">
        <authorList>
            <person name="Sun Q."/>
            <person name="Zhou Y."/>
        </authorList>
    </citation>
    <scope>NUCLEOTIDE SEQUENCE</scope>
    <source>
        <strain evidence="3">CGMCC 1.15533</strain>
    </source>
</reference>
<dbReference type="GO" id="GO:0009103">
    <property type="term" value="P:lipopolysaccharide biosynthetic process"/>
    <property type="evidence" value="ECO:0007669"/>
    <property type="project" value="TreeGrafter"/>
</dbReference>
<evidence type="ECO:0000259" key="2">
    <source>
        <dbReference type="Pfam" id="PF00534"/>
    </source>
</evidence>
<dbReference type="PANTHER" id="PTHR46401">
    <property type="entry name" value="GLYCOSYLTRANSFERASE WBBK-RELATED"/>
    <property type="match status" value="1"/>
</dbReference>
<dbReference type="GO" id="GO:0016757">
    <property type="term" value="F:glycosyltransferase activity"/>
    <property type="evidence" value="ECO:0007669"/>
    <property type="project" value="InterPro"/>
</dbReference>
<sequence>MRVLIQSRANFNEMPGGDTIQILKTKEQLEKLGVEVDISLELEPDLSNYDLVHLTNITRIHETYIQMKNAKSQGKPVALSTIFWPMEEFEQKGQHGLRKLLSRYLNIDNIERLKILARGLKNWGIWDKSTVNLLTVGYTDMQKFVIENTDIFLPNAELEMQMLNKVFGVQKKNYIVVPNAIDKDIVEKYRDVQDTEFEEYKDAIICVGRIEARKNQLALLQALQDTDYKVILVGKVSDNFKKYFESIKDIVDKNENFFYIESIPNDKLYKLFKLCRVSVLPSWLDTPGLVSLEAAAMGCSLAVSHIGTTVEYFGEEAFYCSPDDIESIKRAVDQAYNKRDNSVLQNKILTSYTWEEAAKGTLEAYKKITQKI</sequence>
<feature type="domain" description="Glycosyl transferase family 1" evidence="2">
    <location>
        <begin position="193"/>
        <end position="339"/>
    </location>
</feature>
<dbReference type="AlphaFoldDB" id="A0A917A2B3"/>
<gene>
    <name evidence="3" type="ORF">GCM10011510_00070</name>
</gene>
<proteinExistence type="predicted"/>
<evidence type="ECO:0000313" key="4">
    <source>
        <dbReference type="Proteomes" id="UP000660801"/>
    </source>
</evidence>
<dbReference type="OrthoDB" id="199095at2"/>
<evidence type="ECO:0000256" key="1">
    <source>
        <dbReference type="ARBA" id="ARBA00022679"/>
    </source>
</evidence>
<dbReference type="PANTHER" id="PTHR46401:SF2">
    <property type="entry name" value="GLYCOSYLTRANSFERASE WBBK-RELATED"/>
    <property type="match status" value="1"/>
</dbReference>